<dbReference type="InParanoid" id="A0A084QZV3"/>
<keyword evidence="5" id="KW-0812">Transmembrane</keyword>
<evidence type="ECO:0000256" key="1">
    <source>
        <dbReference type="ARBA" id="ARBA00022737"/>
    </source>
</evidence>
<evidence type="ECO:0000313" key="6">
    <source>
        <dbReference type="EMBL" id="KFA69488.1"/>
    </source>
</evidence>
<keyword evidence="7" id="KW-1185">Reference proteome</keyword>
<dbReference type="Gene3D" id="2.130.10.10">
    <property type="entry name" value="YVTN repeat-like/Quinoprotein amine dehydrogenase"/>
    <property type="match status" value="1"/>
</dbReference>
<dbReference type="InterPro" id="IPR002110">
    <property type="entry name" value="Ankyrin_rpt"/>
</dbReference>
<protein>
    <submittedName>
        <fullName evidence="6">Uncharacterized protein</fullName>
    </submittedName>
</protein>
<dbReference type="AlphaFoldDB" id="A0A084QZV3"/>
<sequence>MKLLLAKDGINPDSKDNLDRTPLSWAAERGHEEVVKLLLAKDGINPDLKDNSGRTPLLWATKHGHEGVVKLLLAKDGINTDSKDNSGRTPLSWAAERGHEELVKLLLAKDGINPDLKDNSDRTPLSWAAERGHEEVVKLLLAKDGINLDLKDKWSGRTPLSWAAERGHEKIVKLLSSKHGESSGAATPAYQQTFVGHADTINVVAFSPDGKLISSGSDDMTVKLWDAEKQRGDSPHAQDWGPRRRYYQTSVKTTAAPAALTTVQTAKHTSEAKAELTPAAESQTGRKKWKSTLALEAILPWMGRERIAPQMVPKPQAQEAMEAAPMKEEESPTVKRMLQLSIFFLLILSLLLYILFRLTLFLFVFFPFLFNR</sequence>
<feature type="repeat" description="ANK" evidence="3">
    <location>
        <begin position="155"/>
        <end position="175"/>
    </location>
</feature>
<evidence type="ECO:0000256" key="4">
    <source>
        <dbReference type="PROSITE-ProRule" id="PRU00221"/>
    </source>
</evidence>
<dbReference type="STRING" id="1283841.A0A084QZV3"/>
<name>A0A084QZV3_STAC4</name>
<dbReference type="EMBL" id="KL659452">
    <property type="protein sequence ID" value="KFA69488.1"/>
    <property type="molecule type" value="Genomic_DNA"/>
</dbReference>
<dbReference type="Proteomes" id="UP000028524">
    <property type="component" value="Unassembled WGS sequence"/>
</dbReference>
<dbReference type="SUPFAM" id="SSF48403">
    <property type="entry name" value="Ankyrin repeat"/>
    <property type="match status" value="1"/>
</dbReference>
<dbReference type="SMART" id="SM00320">
    <property type="entry name" value="WD40"/>
    <property type="match status" value="1"/>
</dbReference>
<keyword evidence="2 3" id="KW-0040">ANK repeat</keyword>
<dbReference type="PANTHER" id="PTHR24171:SF9">
    <property type="entry name" value="ANKYRIN REPEAT DOMAIN-CONTAINING PROTEIN 39"/>
    <property type="match status" value="1"/>
</dbReference>
<dbReference type="Pfam" id="PF00400">
    <property type="entry name" value="WD40"/>
    <property type="match status" value="1"/>
</dbReference>
<evidence type="ECO:0000256" key="5">
    <source>
        <dbReference type="SAM" id="Phobius"/>
    </source>
</evidence>
<feature type="transmembrane region" description="Helical" evidence="5">
    <location>
        <begin position="342"/>
        <end position="370"/>
    </location>
</feature>
<reference evidence="6 7" key="1">
    <citation type="journal article" date="2014" name="BMC Genomics">
        <title>Comparative genome sequencing reveals chemotype-specific gene clusters in the toxigenic black mold Stachybotrys.</title>
        <authorList>
            <person name="Semeiks J."/>
            <person name="Borek D."/>
            <person name="Otwinowski Z."/>
            <person name="Grishin N.V."/>
        </authorList>
    </citation>
    <scope>NUCLEOTIDE SEQUENCE [LARGE SCALE GENOMIC DNA]</scope>
    <source>
        <strain evidence="6 7">IBT 40285</strain>
    </source>
</reference>
<dbReference type="PROSITE" id="PS50297">
    <property type="entry name" value="ANK_REP_REGION"/>
    <property type="match status" value="4"/>
</dbReference>
<dbReference type="InterPro" id="IPR015943">
    <property type="entry name" value="WD40/YVTN_repeat-like_dom_sf"/>
</dbReference>
<feature type="repeat" description="ANK" evidence="3">
    <location>
        <begin position="120"/>
        <end position="153"/>
    </location>
</feature>
<keyword evidence="1" id="KW-0677">Repeat</keyword>
<keyword evidence="4" id="KW-0853">WD repeat</keyword>
<dbReference type="InterPro" id="IPR001680">
    <property type="entry name" value="WD40_rpt"/>
</dbReference>
<dbReference type="PROSITE" id="PS50082">
    <property type="entry name" value="WD_REPEATS_2"/>
    <property type="match status" value="1"/>
</dbReference>
<dbReference type="HOGENOM" id="CLU_744285_0_0_1"/>
<feature type="repeat" description="ANK" evidence="3">
    <location>
        <begin position="18"/>
        <end position="51"/>
    </location>
</feature>
<dbReference type="Pfam" id="PF12796">
    <property type="entry name" value="Ank_2"/>
    <property type="match status" value="2"/>
</dbReference>
<accession>A0A084QZV3</accession>
<dbReference type="SMART" id="SM00248">
    <property type="entry name" value="ANK"/>
    <property type="match status" value="5"/>
</dbReference>
<feature type="repeat" description="ANK" evidence="3">
    <location>
        <begin position="52"/>
        <end position="85"/>
    </location>
</feature>
<keyword evidence="5" id="KW-0472">Membrane</keyword>
<dbReference type="Gene3D" id="1.25.40.20">
    <property type="entry name" value="Ankyrin repeat-containing domain"/>
    <property type="match status" value="2"/>
</dbReference>
<evidence type="ECO:0000256" key="3">
    <source>
        <dbReference type="PROSITE-ProRule" id="PRU00023"/>
    </source>
</evidence>
<gene>
    <name evidence="6" type="ORF">S40285_09458</name>
</gene>
<dbReference type="PROSITE" id="PS50088">
    <property type="entry name" value="ANK_REPEAT"/>
    <property type="match status" value="5"/>
</dbReference>
<evidence type="ECO:0000256" key="2">
    <source>
        <dbReference type="ARBA" id="ARBA00023043"/>
    </source>
</evidence>
<dbReference type="PROSITE" id="PS50294">
    <property type="entry name" value="WD_REPEATS_REGION"/>
    <property type="match status" value="1"/>
</dbReference>
<feature type="repeat" description="ANK" evidence="3">
    <location>
        <begin position="86"/>
        <end position="119"/>
    </location>
</feature>
<proteinExistence type="predicted"/>
<feature type="repeat" description="WD" evidence="4">
    <location>
        <begin position="194"/>
        <end position="226"/>
    </location>
</feature>
<dbReference type="SUPFAM" id="SSF50978">
    <property type="entry name" value="WD40 repeat-like"/>
    <property type="match status" value="1"/>
</dbReference>
<keyword evidence="5" id="KW-1133">Transmembrane helix</keyword>
<dbReference type="OrthoDB" id="4860873at2759"/>
<dbReference type="PANTHER" id="PTHR24171">
    <property type="entry name" value="ANKYRIN REPEAT DOMAIN-CONTAINING PROTEIN 39-RELATED"/>
    <property type="match status" value="1"/>
</dbReference>
<evidence type="ECO:0000313" key="7">
    <source>
        <dbReference type="Proteomes" id="UP000028524"/>
    </source>
</evidence>
<dbReference type="InterPro" id="IPR036322">
    <property type="entry name" value="WD40_repeat_dom_sf"/>
</dbReference>
<organism evidence="6 7">
    <name type="scientific">Stachybotrys chlorohalonatus (strain IBT 40285)</name>
    <dbReference type="NCBI Taxonomy" id="1283841"/>
    <lineage>
        <taxon>Eukaryota</taxon>
        <taxon>Fungi</taxon>
        <taxon>Dikarya</taxon>
        <taxon>Ascomycota</taxon>
        <taxon>Pezizomycotina</taxon>
        <taxon>Sordariomycetes</taxon>
        <taxon>Hypocreomycetidae</taxon>
        <taxon>Hypocreales</taxon>
        <taxon>Stachybotryaceae</taxon>
        <taxon>Stachybotrys</taxon>
    </lineage>
</organism>
<dbReference type="InterPro" id="IPR036770">
    <property type="entry name" value="Ankyrin_rpt-contain_sf"/>
</dbReference>